<evidence type="ECO:0000256" key="2">
    <source>
        <dbReference type="ARBA" id="ARBA00006275"/>
    </source>
</evidence>
<evidence type="ECO:0000256" key="1">
    <source>
        <dbReference type="ARBA" id="ARBA00004442"/>
    </source>
</evidence>
<proteinExistence type="inferred from homology"/>
<feature type="domain" description="RagB/SusD" evidence="6">
    <location>
        <begin position="289"/>
        <end position="567"/>
    </location>
</feature>
<dbReference type="InterPro" id="IPR011990">
    <property type="entry name" value="TPR-like_helical_dom_sf"/>
</dbReference>
<comment type="subcellular location">
    <subcellularLocation>
        <location evidence="1">Cell outer membrane</location>
    </subcellularLocation>
</comment>
<dbReference type="SUPFAM" id="SSF48452">
    <property type="entry name" value="TPR-like"/>
    <property type="match status" value="1"/>
</dbReference>
<reference evidence="8" key="1">
    <citation type="submission" date="2022-08" db="EMBL/GenBank/DDBJ databases">
        <title>Genome Sequencing of Bacteroides fragilis Group Isolates with Nanopore Technology.</title>
        <authorList>
            <person name="Tisza M.J."/>
            <person name="Smith D."/>
            <person name="Dekker J.P."/>
        </authorList>
    </citation>
    <scope>NUCLEOTIDE SEQUENCE</scope>
    <source>
        <strain evidence="8">BFG-70</strain>
    </source>
</reference>
<dbReference type="InterPro" id="IPR033985">
    <property type="entry name" value="SusD-like_N"/>
</dbReference>
<feature type="domain" description="SusD-like N-terminal" evidence="7">
    <location>
        <begin position="43"/>
        <end position="214"/>
    </location>
</feature>
<dbReference type="Pfam" id="PF07980">
    <property type="entry name" value="SusD_RagB"/>
    <property type="match status" value="1"/>
</dbReference>
<dbReference type="Gene3D" id="1.25.40.390">
    <property type="match status" value="1"/>
</dbReference>
<name>A0AAQ2S751_BACFG</name>
<dbReference type="InterPro" id="IPR012944">
    <property type="entry name" value="SusD_RagB_dom"/>
</dbReference>
<dbReference type="RefSeq" id="WP_008658178.1">
    <property type="nucleotide sequence ID" value="NZ_CABKOU010000002.1"/>
</dbReference>
<accession>A0AAQ2S751</accession>
<evidence type="ECO:0000256" key="4">
    <source>
        <dbReference type="ARBA" id="ARBA00023136"/>
    </source>
</evidence>
<keyword evidence="3" id="KW-0732">Signal</keyword>
<evidence type="ECO:0000256" key="5">
    <source>
        <dbReference type="ARBA" id="ARBA00023237"/>
    </source>
</evidence>
<evidence type="ECO:0000313" key="9">
    <source>
        <dbReference type="Proteomes" id="UP001060330"/>
    </source>
</evidence>
<keyword evidence="4" id="KW-0472">Membrane</keyword>
<protein>
    <submittedName>
        <fullName evidence="8">RagB/SusD family nutrient uptake outer membrane protein</fullName>
    </submittedName>
</protein>
<comment type="similarity">
    <text evidence="2">Belongs to the SusD family.</text>
</comment>
<evidence type="ECO:0000313" key="8">
    <source>
        <dbReference type="EMBL" id="UVR57525.1"/>
    </source>
</evidence>
<sequence length="567" mass="65428">MKKYIYFIIAFTSLFASCDVLDTEPLDTYNELVVWKDRGLAENVLKETYWSVLKDLYCSGDNNTECLRTEAWTDNIWTKDNNTVASEGISPTNINDVVGNYNRYSYIRKASLIIENLTDNSNIEEKYCKQYIAEARCLRVMVYSWMARRWGGVMLVDKLMTPNDEMKLPRTSEEETYRFMVEELKKAIPDLPTKANKERFTKGAALTLLTRVALDGGLYDEVIAAGKQLFEGEEAANWTIDPEYRKMFGSYTYPVESKEIQFYFTLGDKKQYCDNLLPMYVAGTMAPGRNTKGSNFNEKIDAWCSNWPSHDLSEAYLAIDVDGDGTAKPYTETARWINAPVKRASIMYSNRDKRMDATICRDSTLYFTSPIEMNTLGNCFWENTQNHGFMTQSGYMWRKYIYELDNTLPGYQILYNFRYILLRLGEASLNYAEALGRKGQIKEAVQFMNQTRVQHGGLPALPEDVTADVFWKNYKVERRVELVLEGDRYFSVIRWAKAENATKVPEFNKRTSAIIIDGEDGTFEVTDDRHGSSTGSDKIFSWPKRMYFPIPESETISNPNINQNPQW</sequence>
<dbReference type="Pfam" id="PF14322">
    <property type="entry name" value="SusD-like_3"/>
    <property type="match status" value="1"/>
</dbReference>
<dbReference type="AlphaFoldDB" id="A0AAQ2S751"/>
<dbReference type="Proteomes" id="UP001060330">
    <property type="component" value="Chromosome"/>
</dbReference>
<evidence type="ECO:0000259" key="6">
    <source>
        <dbReference type="Pfam" id="PF07980"/>
    </source>
</evidence>
<organism evidence="8 9">
    <name type="scientific">Bacteroides fragilis</name>
    <dbReference type="NCBI Taxonomy" id="817"/>
    <lineage>
        <taxon>Bacteria</taxon>
        <taxon>Pseudomonadati</taxon>
        <taxon>Bacteroidota</taxon>
        <taxon>Bacteroidia</taxon>
        <taxon>Bacteroidales</taxon>
        <taxon>Bacteroidaceae</taxon>
        <taxon>Bacteroides</taxon>
    </lineage>
</organism>
<dbReference type="GO" id="GO:0009279">
    <property type="term" value="C:cell outer membrane"/>
    <property type="evidence" value="ECO:0007669"/>
    <property type="project" value="UniProtKB-SubCell"/>
</dbReference>
<dbReference type="PROSITE" id="PS51257">
    <property type="entry name" value="PROKAR_LIPOPROTEIN"/>
    <property type="match status" value="1"/>
</dbReference>
<keyword evidence="5" id="KW-0998">Cell outer membrane</keyword>
<gene>
    <name evidence="8" type="ORF">NXX45_05580</name>
</gene>
<dbReference type="EMBL" id="CP103216">
    <property type="protein sequence ID" value="UVR57525.1"/>
    <property type="molecule type" value="Genomic_DNA"/>
</dbReference>
<evidence type="ECO:0000256" key="3">
    <source>
        <dbReference type="ARBA" id="ARBA00022729"/>
    </source>
</evidence>
<evidence type="ECO:0000259" key="7">
    <source>
        <dbReference type="Pfam" id="PF14322"/>
    </source>
</evidence>